<dbReference type="EMBL" id="QGKY02001925">
    <property type="protein sequence ID" value="KAF2549610.1"/>
    <property type="molecule type" value="Genomic_DNA"/>
</dbReference>
<accession>A0A8S9GXG6</accession>
<proteinExistence type="predicted"/>
<dbReference type="AlphaFoldDB" id="A0A8S9GXG6"/>
<protein>
    <submittedName>
        <fullName evidence="1">Uncharacterized protein</fullName>
    </submittedName>
</protein>
<comment type="caution">
    <text evidence="1">The sequence shown here is derived from an EMBL/GenBank/DDBJ whole genome shotgun (WGS) entry which is preliminary data.</text>
</comment>
<organism evidence="1">
    <name type="scientific">Brassica cretica</name>
    <name type="common">Mustard</name>
    <dbReference type="NCBI Taxonomy" id="69181"/>
    <lineage>
        <taxon>Eukaryota</taxon>
        <taxon>Viridiplantae</taxon>
        <taxon>Streptophyta</taxon>
        <taxon>Embryophyta</taxon>
        <taxon>Tracheophyta</taxon>
        <taxon>Spermatophyta</taxon>
        <taxon>Magnoliopsida</taxon>
        <taxon>eudicotyledons</taxon>
        <taxon>Gunneridae</taxon>
        <taxon>Pentapetalae</taxon>
        <taxon>rosids</taxon>
        <taxon>malvids</taxon>
        <taxon>Brassicales</taxon>
        <taxon>Brassicaceae</taxon>
        <taxon>Brassiceae</taxon>
        <taxon>Brassica</taxon>
    </lineage>
</organism>
<evidence type="ECO:0000313" key="1">
    <source>
        <dbReference type="EMBL" id="KAF2549610.1"/>
    </source>
</evidence>
<gene>
    <name evidence="1" type="ORF">F2Q70_00021098</name>
</gene>
<sequence length="89" mass="9829">MVSTHGKTSAAAPPKLHEARRRNVGVKIKFGHWFGVQIEVTCKIKKYAFKSASRLEGVAIPGVDSHPLREETSWEERVSGVNGNVKCVE</sequence>
<reference evidence="1" key="1">
    <citation type="submission" date="2019-12" db="EMBL/GenBank/DDBJ databases">
        <title>Genome sequencing and annotation of Brassica cretica.</title>
        <authorList>
            <person name="Studholme D.J."/>
            <person name="Sarris P.F."/>
        </authorList>
    </citation>
    <scope>NUCLEOTIDE SEQUENCE</scope>
    <source>
        <strain evidence="1">PFS-102/07</strain>
        <tissue evidence="1">Leaf</tissue>
    </source>
</reference>
<name>A0A8S9GXG6_BRACR</name>